<evidence type="ECO:0000313" key="2">
    <source>
        <dbReference type="EMBL" id="TNN75128.1"/>
    </source>
</evidence>
<reference evidence="2 3" key="1">
    <citation type="submission" date="2019-03" db="EMBL/GenBank/DDBJ databases">
        <title>First draft genome of Liparis tanakae, snailfish: a comprehensive survey of snailfish specific genes.</title>
        <authorList>
            <person name="Kim W."/>
            <person name="Song I."/>
            <person name="Jeong J.-H."/>
            <person name="Kim D."/>
            <person name="Kim S."/>
            <person name="Ryu S."/>
            <person name="Song J.Y."/>
            <person name="Lee S.K."/>
        </authorList>
    </citation>
    <scope>NUCLEOTIDE SEQUENCE [LARGE SCALE GENOMIC DNA]</scope>
    <source>
        <tissue evidence="2">Muscle</tissue>
    </source>
</reference>
<protein>
    <submittedName>
        <fullName evidence="2">Uncharacterized protein</fullName>
    </submittedName>
</protein>
<evidence type="ECO:0000256" key="1">
    <source>
        <dbReference type="SAM" id="MobiDB-lite"/>
    </source>
</evidence>
<organism evidence="2 3">
    <name type="scientific">Liparis tanakae</name>
    <name type="common">Tanaka's snailfish</name>
    <dbReference type="NCBI Taxonomy" id="230148"/>
    <lineage>
        <taxon>Eukaryota</taxon>
        <taxon>Metazoa</taxon>
        <taxon>Chordata</taxon>
        <taxon>Craniata</taxon>
        <taxon>Vertebrata</taxon>
        <taxon>Euteleostomi</taxon>
        <taxon>Actinopterygii</taxon>
        <taxon>Neopterygii</taxon>
        <taxon>Teleostei</taxon>
        <taxon>Neoteleostei</taxon>
        <taxon>Acanthomorphata</taxon>
        <taxon>Eupercaria</taxon>
        <taxon>Perciformes</taxon>
        <taxon>Cottioidei</taxon>
        <taxon>Cottales</taxon>
        <taxon>Liparidae</taxon>
        <taxon>Liparis</taxon>
    </lineage>
</organism>
<dbReference type="AlphaFoldDB" id="A0A4Z2IAU8"/>
<accession>A0A4Z2IAU8</accession>
<evidence type="ECO:0000313" key="3">
    <source>
        <dbReference type="Proteomes" id="UP000314294"/>
    </source>
</evidence>
<dbReference type="EMBL" id="SRLO01000107">
    <property type="protein sequence ID" value="TNN75128.1"/>
    <property type="molecule type" value="Genomic_DNA"/>
</dbReference>
<feature type="compositionally biased region" description="Basic and acidic residues" evidence="1">
    <location>
        <begin position="100"/>
        <end position="109"/>
    </location>
</feature>
<proteinExistence type="predicted"/>
<dbReference type="Proteomes" id="UP000314294">
    <property type="component" value="Unassembled WGS sequence"/>
</dbReference>
<feature type="region of interest" description="Disordered" evidence="1">
    <location>
        <begin position="1"/>
        <end position="39"/>
    </location>
</feature>
<keyword evidence="3" id="KW-1185">Reference proteome</keyword>
<gene>
    <name evidence="2" type="ORF">EYF80_014701</name>
</gene>
<comment type="caution">
    <text evidence="2">The sequence shown here is derived from an EMBL/GenBank/DDBJ whole genome shotgun (WGS) entry which is preliminary data.</text>
</comment>
<feature type="region of interest" description="Disordered" evidence="1">
    <location>
        <begin position="81"/>
        <end position="111"/>
    </location>
</feature>
<sequence length="300" mass="32398">MSGGEGSHIPHNATPRPPTPPPLLNPVTPDSKLHSLPGPSVFDFEPRVKESTGVNQTVDLVLRDVLPAPAGREHLYISTVTDSHERSGAAHSAAAEDEELRSKMEENRSDLNGGSRFDCELASLDKALCSPTSPGAGALPARPNAASYLLINPVRFIRPSQEFTQEKVETFRRMNGRKWLRSSLHARHQQNMSQSHPHQLDWTELAACLSAGASLTSLAWSVFSVRVRPTSNSLSSDGVRAIAASHWAPGLLPYPACGVENTAAKAWWPLSCGADDGMNVCHPARHYLPLSGDSITSHIC</sequence>
<name>A0A4Z2IAU8_9TELE</name>
<feature type="compositionally biased region" description="Pro residues" evidence="1">
    <location>
        <begin position="15"/>
        <end position="24"/>
    </location>
</feature>